<evidence type="ECO:0000313" key="2">
    <source>
        <dbReference type="Proteomes" id="UP000095401"/>
    </source>
</evidence>
<dbReference type="SUPFAM" id="SSF53474">
    <property type="entry name" value="alpha/beta-Hydrolases"/>
    <property type="match status" value="1"/>
</dbReference>
<proteinExistence type="predicted"/>
<gene>
    <name evidence="1" type="ORF">BI364_02810</name>
</gene>
<dbReference type="RefSeq" id="WP_070077463.1">
    <property type="nucleotide sequence ID" value="NZ_CP017415.1"/>
</dbReference>
<evidence type="ECO:0000313" key="1">
    <source>
        <dbReference type="EMBL" id="AOU97074.1"/>
    </source>
</evidence>
<dbReference type="Proteomes" id="UP000095401">
    <property type="component" value="Chromosome"/>
</dbReference>
<sequence>MASQTGRLVVLVHGWSVYETSVYGGLAERLEMEARREPGLGIDVRQIWLSEYVSFRDEVRLEDVSRAFEAAVRRELGPLLDAGRRFACITHSTGGPVVRDWWDRYYVQRSGGGVCPMSHLIMLAPANFGSALAQLGKGRVGRLRAWFAGVEPGQHMLDWLELGSTEAWALNRSWFDYPRVPAARQPVFPFVLTGQSIDRHLYDPLNTYTGELGSDGVVRVAAANLNATLIQLEQRAPVQTNAGPHPGYTAKMLRLKAVRRAPRTAFALIAGKAHSGEKMGIMQSIRADATADATVDAVLACLRVGSRQDYLRLCDVFDTLTADVQHRERVETPPGILLPGRRFIHDPYSMLIFRVRDDAGYMVEDFDLALTAGPGNDPNHLPAGFFADRQKNGRNKNALTFFLNHAIMAGDHPLLDVQGGVLREALPGAGSLGIHIRPYPGEGLVHYLPAALKASVRRLAQFMNPHETTLVDITLRRIVRARVARLTNDKNPNDFRQGDAGPAL</sequence>
<dbReference type="AlphaFoldDB" id="A0A1D8IKT3"/>
<dbReference type="InterPro" id="IPR029058">
    <property type="entry name" value="AB_hydrolase_fold"/>
</dbReference>
<evidence type="ECO:0008006" key="3">
    <source>
        <dbReference type="Google" id="ProtNLM"/>
    </source>
</evidence>
<name>A0A1D8IKT3_9GAMM</name>
<dbReference type="KEGG" id="aprs:BI364_02810"/>
<organism evidence="1 2">
    <name type="scientific">Acidihalobacter yilgarnensis</name>
    <dbReference type="NCBI Taxonomy" id="2819280"/>
    <lineage>
        <taxon>Bacteria</taxon>
        <taxon>Pseudomonadati</taxon>
        <taxon>Pseudomonadota</taxon>
        <taxon>Gammaproteobacteria</taxon>
        <taxon>Chromatiales</taxon>
        <taxon>Ectothiorhodospiraceae</taxon>
        <taxon>Acidihalobacter</taxon>
    </lineage>
</organism>
<dbReference type="Gene3D" id="3.40.50.1820">
    <property type="entry name" value="alpha/beta hydrolase"/>
    <property type="match status" value="1"/>
</dbReference>
<accession>A0A1D8IKT3</accession>
<reference evidence="2" key="1">
    <citation type="submission" date="2016-09" db="EMBL/GenBank/DDBJ databases">
        <title>Acidihalobacter prosperus F5.</title>
        <authorList>
            <person name="Khaleque H.N."/>
            <person name="Ramsay J.P."/>
            <person name="Kaksonen A.H."/>
            <person name="Boxall N.J."/>
            <person name="Watkin E.L.J."/>
        </authorList>
    </citation>
    <scope>NUCLEOTIDE SEQUENCE [LARGE SCALE GENOMIC DNA]</scope>
    <source>
        <strain evidence="2">F5</strain>
    </source>
</reference>
<keyword evidence="2" id="KW-1185">Reference proteome</keyword>
<protein>
    <recommendedName>
        <fullName evidence="3">Phospholipase</fullName>
    </recommendedName>
</protein>
<dbReference type="EMBL" id="CP017415">
    <property type="protein sequence ID" value="AOU97074.1"/>
    <property type="molecule type" value="Genomic_DNA"/>
</dbReference>